<accession>A0A8S5SN12</accession>
<dbReference type="EMBL" id="BK032631">
    <property type="protein sequence ID" value="DAF52304.1"/>
    <property type="molecule type" value="Genomic_DNA"/>
</dbReference>
<organism evidence="1">
    <name type="scientific">Podoviridae sp. ctIKM86</name>
    <dbReference type="NCBI Taxonomy" id="2827729"/>
    <lineage>
        <taxon>Viruses</taxon>
        <taxon>Duplodnaviria</taxon>
        <taxon>Heunggongvirae</taxon>
        <taxon>Uroviricota</taxon>
        <taxon>Caudoviricetes</taxon>
    </lineage>
</organism>
<reference evidence="1" key="1">
    <citation type="journal article" date="2021" name="Proc. Natl. Acad. Sci. U.S.A.">
        <title>A Catalog of Tens of Thousands of Viruses from Human Metagenomes Reveals Hidden Associations with Chronic Diseases.</title>
        <authorList>
            <person name="Tisza M.J."/>
            <person name="Buck C.B."/>
        </authorList>
    </citation>
    <scope>NUCLEOTIDE SEQUENCE</scope>
    <source>
        <strain evidence="1">CtIKM86</strain>
    </source>
</reference>
<sequence length="482" mass="53572">MDNQVKQDIKITLSNQEIEPIGVYDFRLRQAHTADIPKFRGLSGQLTINPDDKNRLSVWKGTELGQKEDVPFISDLQDGSIAARFKYVDENIVRADISTETYVIDPTVSHRFFFNVNTPNILFKFADTFDKQSCLTITLYLTNIKKGTKYTFDTTQVDWLGDVSKLDSSIGALNIVTLSFNGTRWVAYSLDRTINDRYTLRSVNEAIVSNSRLLGWFLPQGSTNGEISDKYASKTSIPDLSDEDLNNIARVSASIYDVIDVSAGLEDIHIIEDYLEVIEKCANSIDNINAVVPHIYTLAWINSHLEVMTAIQQNKDNIAIVGSNIKSVNTVADNIDIIKNLNTNLPAITLVNSYKDAVINLSTNTDSIQAINDNLDAIKTINTNIEHVNTVAGSINNINTTATNIDVINNLGLSIDNVNAVYKALPQIINTVNNMDNITNIGNYINKGIMLRTELKDSLTNLYESTDANKLYLVPASMTESI</sequence>
<name>A0A8S5SN12_9CAUD</name>
<evidence type="ECO:0000313" key="1">
    <source>
        <dbReference type="EMBL" id="DAF52304.1"/>
    </source>
</evidence>
<proteinExistence type="predicted"/>
<protein>
    <submittedName>
        <fullName evidence="1">Uncharacterized protein</fullName>
    </submittedName>
</protein>